<sequence length="815" mass="87062">MARRTSRTTPPPGDGRIIDVDVSSEMQASFLEYAYSVIYSRALPDARDGLKPVQRRILFQMGQMGLRPDRGHVKSARVVGEVMGRLHPHGDSAIYDALVRMAQPFSLRLPMIDGHGNFGSPDDGPAAMRYTEARLATAAMAMTATIDEETVDFIQNYDGRETEPVVLPAALPNLLVNGASGIAVGMATNLVPHNLAEVIGAARYLLDHPAASLDEIMRFIPGPDLPGGGVIIGLDGIREAYATGRGSFKVRARTRVEQVSPRRQGIVVTELPLNIGPERVIERMKDLVQSKKLQGIADVADLTDGDSGLNLVIEIKNGFNPEAVLEQLFKLTPMEDQVSVNAVALVDGQPRTLGILELLQVFLDHRVDVIRRRSTYRRRKAQDRLHLVEGLLVAIVDIDEVIQLIRESDDASAARDRLMQVFDLSLEQTHYILDMPLRRLTKFSRIELETEAEELRATIAELTRILDNEKVLRSIVSDELQAVSHEHATPRRTLLMESASVPVMAAVPLEVDDEPCVVLLSSTGLLARTAPIAPSDIDPVQRAQHDVIISGCAATTRGDIGVVTSAGRVLRLSVLDLPNMPPVHGTPALSAGAPVSAFLDLPSGEQALALTPLDETGGLLLVTAQGKVKRVVADTVAKPSWEVIRLDEGDTVIGATRLDDAAAELHDVAIVTSDAQVLRFPATAVRPTGRAAGGMAGIKLSPGASVIGGFSVERGRQAVVVTIAGTSAALPGTDAGTIKVSDFDEIPTKGRGTGGVRSHKFRSSEDSLILGWIGLGPARAASASGVAVDLPQELTKRDATGTPGTLPIAAVGGQL</sequence>
<dbReference type="Gene3D" id="1.10.268.10">
    <property type="entry name" value="Topoisomerase, domain 3"/>
    <property type="match status" value="1"/>
</dbReference>
<evidence type="ECO:0000259" key="8">
    <source>
        <dbReference type="PROSITE" id="PS52040"/>
    </source>
</evidence>
<keyword evidence="4" id="KW-0799">Topoisomerase</keyword>
<dbReference type="PROSITE" id="PS52040">
    <property type="entry name" value="TOPO_IIA"/>
    <property type="match status" value="1"/>
</dbReference>
<dbReference type="NCBIfam" id="NF004044">
    <property type="entry name" value="PRK05561.1"/>
    <property type="match status" value="1"/>
</dbReference>
<dbReference type="Gene3D" id="3.90.199.10">
    <property type="entry name" value="Topoisomerase II, domain 5"/>
    <property type="match status" value="1"/>
</dbReference>
<dbReference type="Gene3D" id="2.120.10.90">
    <property type="entry name" value="DNA gyrase/topoisomerase IV, subunit A, C-terminal"/>
    <property type="match status" value="1"/>
</dbReference>
<proteinExistence type="inferred from homology"/>
<comment type="catalytic activity">
    <reaction evidence="1">
        <text>ATP-dependent breakage, passage and rejoining of double-stranded DNA.</text>
        <dbReference type="EC" id="5.6.2.2"/>
    </reaction>
</comment>
<evidence type="ECO:0000256" key="1">
    <source>
        <dbReference type="ARBA" id="ARBA00000185"/>
    </source>
</evidence>
<evidence type="ECO:0000313" key="10">
    <source>
        <dbReference type="EMBL" id="CAB4906400.1"/>
    </source>
</evidence>
<organism evidence="9">
    <name type="scientific">freshwater metagenome</name>
    <dbReference type="NCBI Taxonomy" id="449393"/>
    <lineage>
        <taxon>unclassified sequences</taxon>
        <taxon>metagenomes</taxon>
        <taxon>ecological metagenomes</taxon>
    </lineage>
</organism>
<dbReference type="InterPro" id="IPR013757">
    <property type="entry name" value="Topo_IIA_A_a_sf"/>
</dbReference>
<reference evidence="9" key="1">
    <citation type="submission" date="2020-05" db="EMBL/GenBank/DDBJ databases">
        <authorList>
            <person name="Chiriac C."/>
            <person name="Salcher M."/>
            <person name="Ghai R."/>
            <person name="Kavagutti S V."/>
        </authorList>
    </citation>
    <scope>NUCLEOTIDE SEQUENCE</scope>
</reference>
<evidence type="ECO:0000256" key="3">
    <source>
        <dbReference type="ARBA" id="ARBA00012895"/>
    </source>
</evidence>
<dbReference type="CDD" id="cd00187">
    <property type="entry name" value="TOP4c"/>
    <property type="match status" value="1"/>
</dbReference>
<evidence type="ECO:0000256" key="4">
    <source>
        <dbReference type="ARBA" id="ARBA00023029"/>
    </source>
</evidence>
<dbReference type="Pfam" id="PF03989">
    <property type="entry name" value="DNA_gyraseA_C"/>
    <property type="match status" value="4"/>
</dbReference>
<dbReference type="InterPro" id="IPR013760">
    <property type="entry name" value="Topo_IIA-like_dom_sf"/>
</dbReference>
<dbReference type="AlphaFoldDB" id="A0A6J6IBN3"/>
<dbReference type="PANTHER" id="PTHR43493:SF5">
    <property type="entry name" value="DNA GYRASE SUBUNIT A, CHLOROPLASTIC_MITOCHONDRIAL"/>
    <property type="match status" value="1"/>
</dbReference>
<name>A0A6J6IBN3_9ZZZZ</name>
<keyword evidence="5" id="KW-0238">DNA-binding</keyword>
<keyword evidence="7" id="KW-0175">Coiled coil</keyword>
<dbReference type="FunFam" id="1.10.268.10:FF:000001">
    <property type="entry name" value="DNA gyrase subunit A"/>
    <property type="match status" value="1"/>
</dbReference>
<dbReference type="SMART" id="SM00434">
    <property type="entry name" value="TOP4c"/>
    <property type="match status" value="1"/>
</dbReference>
<dbReference type="GO" id="GO:0003677">
    <property type="term" value="F:DNA binding"/>
    <property type="evidence" value="ECO:0007669"/>
    <property type="project" value="UniProtKB-KW"/>
</dbReference>
<dbReference type="EMBL" id="CAFBMO010000026">
    <property type="protein sequence ID" value="CAB4906400.1"/>
    <property type="molecule type" value="Genomic_DNA"/>
</dbReference>
<gene>
    <name evidence="9" type="ORF">UFOPK1908_00967</name>
    <name evidence="10" type="ORF">UFOPK3576_00789</name>
</gene>
<dbReference type="Pfam" id="PF00521">
    <property type="entry name" value="DNA_topoisoIV"/>
    <property type="match status" value="1"/>
</dbReference>
<dbReference type="SUPFAM" id="SSF101904">
    <property type="entry name" value="GyrA/ParC C-terminal domain-like"/>
    <property type="match status" value="1"/>
</dbReference>
<feature type="domain" description="Topo IIA-type catalytic" evidence="8">
    <location>
        <begin position="43"/>
        <end position="509"/>
    </location>
</feature>
<evidence type="ECO:0000313" key="9">
    <source>
        <dbReference type="EMBL" id="CAB4623026.1"/>
    </source>
</evidence>
<dbReference type="InterPro" id="IPR002205">
    <property type="entry name" value="Topo_IIA_dom_A"/>
</dbReference>
<dbReference type="EC" id="5.6.2.2" evidence="3"/>
<dbReference type="SUPFAM" id="SSF56719">
    <property type="entry name" value="Type II DNA topoisomerase"/>
    <property type="match status" value="1"/>
</dbReference>
<dbReference type="GO" id="GO:0005524">
    <property type="term" value="F:ATP binding"/>
    <property type="evidence" value="ECO:0007669"/>
    <property type="project" value="InterPro"/>
</dbReference>
<feature type="coiled-coil region" evidence="7">
    <location>
        <begin position="445"/>
        <end position="472"/>
    </location>
</feature>
<dbReference type="InterPro" id="IPR013758">
    <property type="entry name" value="Topo_IIA_A/C_ab"/>
</dbReference>
<evidence type="ECO:0000256" key="6">
    <source>
        <dbReference type="ARBA" id="ARBA00023235"/>
    </source>
</evidence>
<accession>A0A6J6IBN3</accession>
<dbReference type="GO" id="GO:0003918">
    <property type="term" value="F:DNA topoisomerase type II (double strand cut, ATP-hydrolyzing) activity"/>
    <property type="evidence" value="ECO:0007669"/>
    <property type="project" value="UniProtKB-EC"/>
</dbReference>
<dbReference type="PANTHER" id="PTHR43493">
    <property type="entry name" value="DNA GYRASE/TOPOISOMERASE SUBUNIT A"/>
    <property type="match status" value="1"/>
</dbReference>
<evidence type="ECO:0000256" key="2">
    <source>
        <dbReference type="ARBA" id="ARBA00008263"/>
    </source>
</evidence>
<evidence type="ECO:0000256" key="5">
    <source>
        <dbReference type="ARBA" id="ARBA00023125"/>
    </source>
</evidence>
<keyword evidence="6" id="KW-0413">Isomerase</keyword>
<evidence type="ECO:0000256" key="7">
    <source>
        <dbReference type="SAM" id="Coils"/>
    </source>
</evidence>
<dbReference type="Gene3D" id="3.30.1360.40">
    <property type="match status" value="1"/>
</dbReference>
<dbReference type="InterPro" id="IPR035516">
    <property type="entry name" value="Gyrase/topoIV_suA_C"/>
</dbReference>
<dbReference type="InterPro" id="IPR006691">
    <property type="entry name" value="GyrA/parC_rep"/>
</dbReference>
<comment type="similarity">
    <text evidence="2">Belongs to the type II topoisomerase GyrA/ParC subunit family.</text>
</comment>
<dbReference type="EMBL" id="CAEZVB010000043">
    <property type="protein sequence ID" value="CAB4623026.1"/>
    <property type="molecule type" value="Genomic_DNA"/>
</dbReference>
<dbReference type="GO" id="GO:0006265">
    <property type="term" value="P:DNA topological change"/>
    <property type="evidence" value="ECO:0007669"/>
    <property type="project" value="InterPro"/>
</dbReference>
<dbReference type="GO" id="GO:0009330">
    <property type="term" value="C:DNA topoisomerase type II (double strand cut, ATP-hydrolyzing) complex"/>
    <property type="evidence" value="ECO:0007669"/>
    <property type="project" value="TreeGrafter"/>
</dbReference>
<protein>
    <recommendedName>
        <fullName evidence="3">DNA topoisomerase (ATP-hydrolyzing)</fullName>
        <ecNumber evidence="3">5.6.2.2</ecNumber>
    </recommendedName>
</protein>
<dbReference type="GO" id="GO:0005737">
    <property type="term" value="C:cytoplasm"/>
    <property type="evidence" value="ECO:0007669"/>
    <property type="project" value="TreeGrafter"/>
</dbReference>
<dbReference type="InterPro" id="IPR050220">
    <property type="entry name" value="Type_II_DNA_Topoisomerases"/>
</dbReference>